<dbReference type="InterPro" id="IPR019673">
    <property type="entry name" value="Spore_germination_GerPC"/>
</dbReference>
<feature type="coiled-coil region" evidence="1">
    <location>
        <begin position="6"/>
        <end position="47"/>
    </location>
</feature>
<evidence type="ECO:0000313" key="2">
    <source>
        <dbReference type="EMBL" id="TLS53622.1"/>
    </source>
</evidence>
<organism evidence="2 3">
    <name type="scientific">Paenibacillus antri</name>
    <dbReference type="NCBI Taxonomy" id="2582848"/>
    <lineage>
        <taxon>Bacteria</taxon>
        <taxon>Bacillati</taxon>
        <taxon>Bacillota</taxon>
        <taxon>Bacilli</taxon>
        <taxon>Bacillales</taxon>
        <taxon>Paenibacillaceae</taxon>
        <taxon>Paenibacillus</taxon>
    </lineage>
</organism>
<dbReference type="Proteomes" id="UP000309676">
    <property type="component" value="Unassembled WGS sequence"/>
</dbReference>
<proteinExistence type="predicted"/>
<dbReference type="Pfam" id="PF10737">
    <property type="entry name" value="GerPC"/>
    <property type="match status" value="1"/>
</dbReference>
<keyword evidence="1" id="KW-0175">Coiled coil</keyword>
<sequence>MFTVDARQWAEQLARLHAENVELNDRVRRLTERLERLEDEVDRLKRKPAPTIERIEYRFDQLKIDTLQGTLHIGVRPEDAAGEPIWSLGEAAVPEPTIVTGAAPSPPSPFLDIRGAVHRHLDEAVPPLLIRLCEAAEYDIDPEEIDRVVADLRAQVDARIAHYMKLSEYDATREPAAFEASVTRLTIRDVDTAIRNFVSGKRPPPIDEEEKGQ</sequence>
<dbReference type="EMBL" id="VCIW01000002">
    <property type="protein sequence ID" value="TLS53622.1"/>
    <property type="molecule type" value="Genomic_DNA"/>
</dbReference>
<name>A0A5R9GAY3_9BACL</name>
<comment type="caution">
    <text evidence="2">The sequence shown here is derived from an EMBL/GenBank/DDBJ whole genome shotgun (WGS) entry which is preliminary data.</text>
</comment>
<keyword evidence="3" id="KW-1185">Reference proteome</keyword>
<reference evidence="2 3" key="1">
    <citation type="submission" date="2019-05" db="EMBL/GenBank/DDBJ databases">
        <authorList>
            <person name="Narsing Rao M.P."/>
            <person name="Li W.J."/>
        </authorList>
    </citation>
    <scope>NUCLEOTIDE SEQUENCE [LARGE SCALE GENOMIC DNA]</scope>
    <source>
        <strain evidence="2 3">SYSU_K30003</strain>
    </source>
</reference>
<evidence type="ECO:0000256" key="1">
    <source>
        <dbReference type="SAM" id="Coils"/>
    </source>
</evidence>
<dbReference type="AlphaFoldDB" id="A0A5R9GAY3"/>
<protein>
    <submittedName>
        <fullName evidence="2">Uncharacterized protein</fullName>
    </submittedName>
</protein>
<gene>
    <name evidence="2" type="ORF">FE782_04945</name>
</gene>
<evidence type="ECO:0000313" key="3">
    <source>
        <dbReference type="Proteomes" id="UP000309676"/>
    </source>
</evidence>
<accession>A0A5R9GAY3</accession>